<dbReference type="InterPro" id="IPR011008">
    <property type="entry name" value="Dimeric_a/b-barrel"/>
</dbReference>
<accession>A0ABV9XMN7</accession>
<dbReference type="Proteomes" id="UP001595829">
    <property type="component" value="Unassembled WGS sequence"/>
</dbReference>
<evidence type="ECO:0000313" key="1">
    <source>
        <dbReference type="EMBL" id="MFC5025420.1"/>
    </source>
</evidence>
<keyword evidence="2" id="KW-1185">Reference proteome</keyword>
<organism evidence="1 2">
    <name type="scientific">Streptomyces coeruleoprunus</name>
    <dbReference type="NCBI Taxonomy" id="285563"/>
    <lineage>
        <taxon>Bacteria</taxon>
        <taxon>Bacillati</taxon>
        <taxon>Actinomycetota</taxon>
        <taxon>Actinomycetes</taxon>
        <taxon>Kitasatosporales</taxon>
        <taxon>Streptomycetaceae</taxon>
        <taxon>Streptomyces</taxon>
    </lineage>
</organism>
<evidence type="ECO:0000313" key="2">
    <source>
        <dbReference type="Proteomes" id="UP001595829"/>
    </source>
</evidence>
<dbReference type="SUPFAM" id="SSF54909">
    <property type="entry name" value="Dimeric alpha+beta barrel"/>
    <property type="match status" value="1"/>
</dbReference>
<protein>
    <submittedName>
        <fullName evidence="1">DUF3291 domain-containing protein</fullName>
    </submittedName>
</protein>
<dbReference type="RefSeq" id="WP_345692834.1">
    <property type="nucleotide sequence ID" value="NZ_BAABIT010000001.1"/>
</dbReference>
<comment type="caution">
    <text evidence="1">The sequence shown here is derived from an EMBL/GenBank/DDBJ whole genome shotgun (WGS) entry which is preliminary data.</text>
</comment>
<gene>
    <name evidence="1" type="ORF">ACFPM3_25165</name>
</gene>
<reference evidence="2" key="1">
    <citation type="journal article" date="2019" name="Int. J. Syst. Evol. Microbiol.">
        <title>The Global Catalogue of Microorganisms (GCM) 10K type strain sequencing project: providing services to taxonomists for standard genome sequencing and annotation.</title>
        <authorList>
            <consortium name="The Broad Institute Genomics Platform"/>
            <consortium name="The Broad Institute Genome Sequencing Center for Infectious Disease"/>
            <person name="Wu L."/>
            <person name="Ma J."/>
        </authorList>
    </citation>
    <scope>NUCLEOTIDE SEQUENCE [LARGE SCALE GENOMIC DNA]</scope>
    <source>
        <strain evidence="2">CGMCC 4.1648</strain>
    </source>
</reference>
<dbReference type="EMBL" id="JBHSJD010000020">
    <property type="protein sequence ID" value="MFC5025420.1"/>
    <property type="molecule type" value="Genomic_DNA"/>
</dbReference>
<sequence>MPTLPWTTPNPAPPHATVHVMASRFEVRSLRDVPRFFLKSLAAWRQVTSAPGAYGASLVARPLKRTFYTLSAWQDRDALYAYARAEPHRSIMKGLGPTMRGSTFTFWQATADDLPLAWEDAMRRLADQAERDAAQGDAPKGGAASN</sequence>
<proteinExistence type="predicted"/>
<name>A0ABV9XMN7_9ACTN</name>